<evidence type="ECO:0008006" key="5">
    <source>
        <dbReference type="Google" id="ProtNLM"/>
    </source>
</evidence>
<evidence type="ECO:0000313" key="3">
    <source>
        <dbReference type="EMBL" id="EJK61008.1"/>
    </source>
</evidence>
<dbReference type="GO" id="GO:0003677">
    <property type="term" value="F:DNA binding"/>
    <property type="evidence" value="ECO:0007669"/>
    <property type="project" value="InterPro"/>
</dbReference>
<gene>
    <name evidence="3" type="ORF">THAOC_18563</name>
</gene>
<sequence>MREMTKLRREESAGKEPLISNLLFIVYLLFIVSAISTALSARRCDWGLISHVGIEKRLCTSPRKVTPSVVTDTLRETVRSIGPSLGFLPEDVSARSLRAAGANALLFAKVDTDVIRLIGRWRSDEMLRYLHVQAAPLMADYSRRMITAGQYHLIPNQMVPMN</sequence>
<dbReference type="EMBL" id="AGNL01020492">
    <property type="protein sequence ID" value="EJK61008.1"/>
    <property type="molecule type" value="Genomic_DNA"/>
</dbReference>
<reference evidence="3 4" key="1">
    <citation type="journal article" date="2012" name="Genome Biol.">
        <title>Genome and low-iron response of an oceanic diatom adapted to chronic iron limitation.</title>
        <authorList>
            <person name="Lommer M."/>
            <person name="Specht M."/>
            <person name="Roy A.S."/>
            <person name="Kraemer L."/>
            <person name="Andreson R."/>
            <person name="Gutowska M.A."/>
            <person name="Wolf J."/>
            <person name="Bergner S.V."/>
            <person name="Schilhabel M.B."/>
            <person name="Klostermeier U.C."/>
            <person name="Beiko R.G."/>
            <person name="Rosenstiel P."/>
            <person name="Hippler M."/>
            <person name="Laroche J."/>
        </authorList>
    </citation>
    <scope>NUCLEOTIDE SEQUENCE [LARGE SCALE GENOMIC DNA]</scope>
    <source>
        <strain evidence="3 4">CCMP1005</strain>
    </source>
</reference>
<keyword evidence="4" id="KW-1185">Reference proteome</keyword>
<keyword evidence="1" id="KW-0233">DNA recombination</keyword>
<dbReference type="InterPro" id="IPR013762">
    <property type="entry name" value="Integrase-like_cat_sf"/>
</dbReference>
<dbReference type="GO" id="GO:0006310">
    <property type="term" value="P:DNA recombination"/>
    <property type="evidence" value="ECO:0007669"/>
    <property type="project" value="UniProtKB-KW"/>
</dbReference>
<organism evidence="3 4">
    <name type="scientific">Thalassiosira oceanica</name>
    <name type="common">Marine diatom</name>
    <dbReference type="NCBI Taxonomy" id="159749"/>
    <lineage>
        <taxon>Eukaryota</taxon>
        <taxon>Sar</taxon>
        <taxon>Stramenopiles</taxon>
        <taxon>Ochrophyta</taxon>
        <taxon>Bacillariophyta</taxon>
        <taxon>Coscinodiscophyceae</taxon>
        <taxon>Thalassiosirophycidae</taxon>
        <taxon>Thalassiosirales</taxon>
        <taxon>Thalassiosiraceae</taxon>
        <taxon>Thalassiosira</taxon>
    </lineage>
</organism>
<dbReference type="GO" id="GO:0015074">
    <property type="term" value="P:DNA integration"/>
    <property type="evidence" value="ECO:0007669"/>
    <property type="project" value="InterPro"/>
</dbReference>
<proteinExistence type="predicted"/>
<accession>K0S4E6</accession>
<protein>
    <recommendedName>
        <fullName evidence="5">Tyr recombinase domain-containing protein</fullName>
    </recommendedName>
</protein>
<keyword evidence="2" id="KW-0812">Transmembrane</keyword>
<name>K0S4E6_THAOC</name>
<dbReference type="InterPro" id="IPR011010">
    <property type="entry name" value="DNA_brk_join_enz"/>
</dbReference>
<keyword evidence="2" id="KW-0472">Membrane</keyword>
<feature type="transmembrane region" description="Helical" evidence="2">
    <location>
        <begin position="21"/>
        <end position="41"/>
    </location>
</feature>
<dbReference type="Proteomes" id="UP000266841">
    <property type="component" value="Unassembled WGS sequence"/>
</dbReference>
<evidence type="ECO:0000313" key="4">
    <source>
        <dbReference type="Proteomes" id="UP000266841"/>
    </source>
</evidence>
<comment type="caution">
    <text evidence="3">The sequence shown here is derived from an EMBL/GenBank/DDBJ whole genome shotgun (WGS) entry which is preliminary data.</text>
</comment>
<dbReference type="AlphaFoldDB" id="K0S4E6"/>
<evidence type="ECO:0000256" key="2">
    <source>
        <dbReference type="SAM" id="Phobius"/>
    </source>
</evidence>
<keyword evidence="2" id="KW-1133">Transmembrane helix</keyword>
<dbReference type="OrthoDB" id="92990at2759"/>
<dbReference type="Gene3D" id="1.10.443.10">
    <property type="entry name" value="Intergrase catalytic core"/>
    <property type="match status" value="1"/>
</dbReference>
<dbReference type="SUPFAM" id="SSF56349">
    <property type="entry name" value="DNA breaking-rejoining enzymes"/>
    <property type="match status" value="1"/>
</dbReference>
<evidence type="ECO:0000256" key="1">
    <source>
        <dbReference type="ARBA" id="ARBA00023172"/>
    </source>
</evidence>